<protein>
    <submittedName>
        <fullName evidence="1">Uncharacterized protein</fullName>
    </submittedName>
</protein>
<gene>
    <name evidence="1" type="ORF">HJC23_003872</name>
</gene>
<organism evidence="1 2">
    <name type="scientific">Cyclotella cryptica</name>
    <dbReference type="NCBI Taxonomy" id="29204"/>
    <lineage>
        <taxon>Eukaryota</taxon>
        <taxon>Sar</taxon>
        <taxon>Stramenopiles</taxon>
        <taxon>Ochrophyta</taxon>
        <taxon>Bacillariophyta</taxon>
        <taxon>Coscinodiscophyceae</taxon>
        <taxon>Thalassiosirophycidae</taxon>
        <taxon>Stephanodiscales</taxon>
        <taxon>Stephanodiscaceae</taxon>
        <taxon>Cyclotella</taxon>
    </lineage>
</organism>
<dbReference type="Proteomes" id="UP001516023">
    <property type="component" value="Unassembled WGS sequence"/>
</dbReference>
<sequence>MSLSSSVSVPTFGNRQQNARKVVSSKDLARLKKSDPFSYFSIPEMRNAEFINDDVDLGAPNLGVLSRNEASGPPMSSAKENQLFTLNRKTCVSSECHVNLIFEHMLSLNASRNPDYDEKEDSEEDMLKALVMSKGNAPRRASVSKIAYKNEYVESDEDILRILNMAKAKSVTRTSAFGNK</sequence>
<dbReference type="AlphaFoldDB" id="A0ABD3PPS7"/>
<comment type="caution">
    <text evidence="1">The sequence shown here is derived from an EMBL/GenBank/DDBJ whole genome shotgun (WGS) entry which is preliminary data.</text>
</comment>
<evidence type="ECO:0000313" key="2">
    <source>
        <dbReference type="Proteomes" id="UP001516023"/>
    </source>
</evidence>
<proteinExistence type="predicted"/>
<reference evidence="1 2" key="1">
    <citation type="journal article" date="2020" name="G3 (Bethesda)">
        <title>Improved Reference Genome for Cyclotella cryptica CCMP332, a Model for Cell Wall Morphogenesis, Salinity Adaptation, and Lipid Production in Diatoms (Bacillariophyta).</title>
        <authorList>
            <person name="Roberts W.R."/>
            <person name="Downey K.M."/>
            <person name="Ruck E.C."/>
            <person name="Traller J.C."/>
            <person name="Alverson A.J."/>
        </authorList>
    </citation>
    <scope>NUCLEOTIDE SEQUENCE [LARGE SCALE GENOMIC DNA]</scope>
    <source>
        <strain evidence="1 2">CCMP332</strain>
    </source>
</reference>
<dbReference type="EMBL" id="JABMIG020000137">
    <property type="protein sequence ID" value="KAL3789671.1"/>
    <property type="molecule type" value="Genomic_DNA"/>
</dbReference>
<name>A0ABD3PPS7_9STRA</name>
<evidence type="ECO:0000313" key="1">
    <source>
        <dbReference type="EMBL" id="KAL3789671.1"/>
    </source>
</evidence>
<keyword evidence="2" id="KW-1185">Reference proteome</keyword>
<accession>A0ABD3PPS7</accession>